<dbReference type="Pfam" id="PF03929">
    <property type="entry name" value="PepSY_TM"/>
    <property type="match status" value="1"/>
</dbReference>
<keyword evidence="1" id="KW-1133">Transmembrane helix</keyword>
<dbReference type="Proteomes" id="UP000202031">
    <property type="component" value="Chromosome"/>
</dbReference>
<gene>
    <name evidence="2" type="ORF">CLAN_1583</name>
</gene>
<dbReference type="PANTHER" id="PTHR34219">
    <property type="entry name" value="IRON-REGULATED INNER MEMBRANE PROTEIN-RELATED"/>
    <property type="match status" value="1"/>
</dbReference>
<feature type="transmembrane region" description="Helical" evidence="1">
    <location>
        <begin position="191"/>
        <end position="213"/>
    </location>
</feature>
<dbReference type="InterPro" id="IPR005625">
    <property type="entry name" value="PepSY-ass_TM"/>
</dbReference>
<accession>A0A1X9SPY3</accession>
<evidence type="ECO:0000313" key="2">
    <source>
        <dbReference type="EMBL" id="ARQ98291.1"/>
    </source>
</evidence>
<evidence type="ECO:0000313" key="3">
    <source>
        <dbReference type="Proteomes" id="UP000202031"/>
    </source>
</evidence>
<keyword evidence="1" id="KW-0472">Membrane</keyword>
<dbReference type="PANTHER" id="PTHR34219:SF3">
    <property type="entry name" value="BLL7967 PROTEIN"/>
    <property type="match status" value="1"/>
</dbReference>
<feature type="transmembrane region" description="Helical" evidence="1">
    <location>
        <begin position="325"/>
        <end position="353"/>
    </location>
</feature>
<feature type="transmembrane region" description="Helical" evidence="1">
    <location>
        <begin position="143"/>
        <end position="163"/>
    </location>
</feature>
<dbReference type="GeneID" id="46922045"/>
<name>A0A1X9SPY3_9BACT</name>
<dbReference type="AlphaFoldDB" id="A0A1X9SPY3"/>
<dbReference type="EMBL" id="CP015578">
    <property type="protein sequence ID" value="ARQ98291.1"/>
    <property type="molecule type" value="Genomic_DNA"/>
</dbReference>
<reference evidence="3" key="1">
    <citation type="journal article" date="2017" name="Genome Biol. Evol.">
        <title>Comparative Genomic Analysis Identifies a Campylobacter Clade Deficient in Selenium Metabolism.</title>
        <authorList>
            <person name="Miller W.G."/>
            <person name="Yee E."/>
            <person name="Lopes B.S."/>
            <person name="Chapman M.H."/>
            <person name="Huynh S."/>
            <person name="Bono J.L."/>
            <person name="Parker C.T."/>
            <person name="Strachan N.J.C."/>
            <person name="Forbes K.J."/>
        </authorList>
    </citation>
    <scope>NUCLEOTIDE SEQUENCE [LARGE SCALE GENOMIC DNA]</scope>
    <source>
        <strain evidence="3">NCTC 13004</strain>
    </source>
</reference>
<evidence type="ECO:0000256" key="1">
    <source>
        <dbReference type="SAM" id="Phobius"/>
    </source>
</evidence>
<protein>
    <submittedName>
        <fullName evidence="2">Putative iron-regulated membrane protein</fullName>
    </submittedName>
</protein>
<proteinExistence type="predicted"/>
<sequence>MLFKKKKWIFNLHLIVAIMAVIPLFIVCITGAMLSYDKAIARAINAVITHNADEISKPDFADVISKFKSQNPSLNISSISYENSNSYYTIYTNQNGKNIGYLTSKDGAIISGDNGTLFMRTIRSLHRWLLFNEFDNVAIGKQIVALSAIGFVILVLSGIYIYLPALKHNFIKALSISLKAKKLMIAYKTHTALGVIFAIVFLTMSVTGLFWSYSVVQKAFAWAYGVEIQNRPKGGNKSTPQIIENSFDIIELQTALKAMESNLNSFDTISITQNRAKHYTFNIKNANDQSSITINTDNPNSQIKSNTAQSKNLARKVLDIHSGRVFGFIGEFVFCVVSFMGAVLAVLGFVLTYNRLKPKIHKKPKI</sequence>
<organism evidence="2 3">
    <name type="scientific">Campylobacter lanienae NCTC 13004</name>
    <dbReference type="NCBI Taxonomy" id="1031753"/>
    <lineage>
        <taxon>Bacteria</taxon>
        <taxon>Pseudomonadati</taxon>
        <taxon>Campylobacterota</taxon>
        <taxon>Epsilonproteobacteria</taxon>
        <taxon>Campylobacterales</taxon>
        <taxon>Campylobacteraceae</taxon>
        <taxon>Campylobacter</taxon>
    </lineage>
</organism>
<keyword evidence="1" id="KW-0812">Transmembrane</keyword>
<reference evidence="3" key="2">
    <citation type="journal article" date="2017" name="Genome Biol. Evol.">
        <title>Comparative genomic analysis identifies a Campylobacter clade deficient in selenium metabolism.</title>
        <authorList>
            <person name="Miller W.G."/>
            <person name="Yee E."/>
            <person name="Lopes B.S."/>
            <person name="Chapman M.H."/>
            <person name="Huynh S."/>
            <person name="Bono J.L."/>
            <person name="Parker C.T."/>
            <person name="Strachan N.J.C."/>
            <person name="Forbes K.J."/>
        </authorList>
    </citation>
    <scope>NUCLEOTIDE SEQUENCE [LARGE SCALE GENOMIC DNA]</scope>
    <source>
        <strain evidence="3">NCTC 13004</strain>
    </source>
</reference>
<feature type="transmembrane region" description="Helical" evidence="1">
    <location>
        <begin position="12"/>
        <end position="34"/>
    </location>
</feature>
<dbReference type="RefSeq" id="WP_100590996.1">
    <property type="nucleotide sequence ID" value="NZ_CP015578.1"/>
</dbReference>
<dbReference type="KEGG" id="clx:CLAN_1583"/>